<dbReference type="Proteomes" id="UP000314294">
    <property type="component" value="Unassembled WGS sequence"/>
</dbReference>
<accession>A0A4Z2F731</accession>
<evidence type="ECO:0000313" key="2">
    <source>
        <dbReference type="EMBL" id="TNN36611.1"/>
    </source>
</evidence>
<reference evidence="2 3" key="1">
    <citation type="submission" date="2019-03" db="EMBL/GenBank/DDBJ databases">
        <title>First draft genome of Liparis tanakae, snailfish: a comprehensive survey of snailfish specific genes.</title>
        <authorList>
            <person name="Kim W."/>
            <person name="Song I."/>
            <person name="Jeong J.-H."/>
            <person name="Kim D."/>
            <person name="Kim S."/>
            <person name="Ryu S."/>
            <person name="Song J.Y."/>
            <person name="Lee S.K."/>
        </authorList>
    </citation>
    <scope>NUCLEOTIDE SEQUENCE [LARGE SCALE GENOMIC DNA]</scope>
    <source>
        <tissue evidence="2">Muscle</tissue>
    </source>
</reference>
<proteinExistence type="predicted"/>
<keyword evidence="1" id="KW-0472">Membrane</keyword>
<organism evidence="2 3">
    <name type="scientific">Liparis tanakae</name>
    <name type="common">Tanaka's snailfish</name>
    <dbReference type="NCBI Taxonomy" id="230148"/>
    <lineage>
        <taxon>Eukaryota</taxon>
        <taxon>Metazoa</taxon>
        <taxon>Chordata</taxon>
        <taxon>Craniata</taxon>
        <taxon>Vertebrata</taxon>
        <taxon>Euteleostomi</taxon>
        <taxon>Actinopterygii</taxon>
        <taxon>Neopterygii</taxon>
        <taxon>Teleostei</taxon>
        <taxon>Neoteleostei</taxon>
        <taxon>Acanthomorphata</taxon>
        <taxon>Eupercaria</taxon>
        <taxon>Perciformes</taxon>
        <taxon>Cottioidei</taxon>
        <taxon>Cottales</taxon>
        <taxon>Liparidae</taxon>
        <taxon>Liparis</taxon>
    </lineage>
</organism>
<keyword evidence="1" id="KW-1133">Transmembrane helix</keyword>
<keyword evidence="1" id="KW-0812">Transmembrane</keyword>
<dbReference type="AlphaFoldDB" id="A0A4Z2F731"/>
<name>A0A4Z2F731_9TELE</name>
<protein>
    <submittedName>
        <fullName evidence="2">Uncharacterized protein</fullName>
    </submittedName>
</protein>
<dbReference type="OrthoDB" id="10636132at2759"/>
<feature type="transmembrane region" description="Helical" evidence="1">
    <location>
        <begin position="33"/>
        <end position="66"/>
    </location>
</feature>
<evidence type="ECO:0000313" key="3">
    <source>
        <dbReference type="Proteomes" id="UP000314294"/>
    </source>
</evidence>
<sequence length="139" mass="14959">MLAGFSRYSLQRLENRLMVAPSMTRWSADQLTFMIQVTGLCQGVLVCGCGLVVVLVCGCGLVVVLGEGPPAQLVGPQLAGGPERLQAGQLLGDVEHAKLLDVLQVGDQQTLSRVHGQADVMRRLRNRTTRSRLGLEGFC</sequence>
<gene>
    <name evidence="2" type="ORF">EYF80_053222</name>
</gene>
<evidence type="ECO:0000256" key="1">
    <source>
        <dbReference type="SAM" id="Phobius"/>
    </source>
</evidence>
<comment type="caution">
    <text evidence="2">The sequence shown here is derived from an EMBL/GenBank/DDBJ whole genome shotgun (WGS) entry which is preliminary data.</text>
</comment>
<keyword evidence="3" id="KW-1185">Reference proteome</keyword>
<dbReference type="EMBL" id="SRLO01001594">
    <property type="protein sequence ID" value="TNN36611.1"/>
    <property type="molecule type" value="Genomic_DNA"/>
</dbReference>